<comment type="pathway">
    <text evidence="1">Siderophore biosynthesis.</text>
</comment>
<dbReference type="PANTHER" id="PTHR34384:SF5">
    <property type="entry name" value="L-2,3-DIAMINOPROPANOATE--CITRATE LIGASE"/>
    <property type="match status" value="1"/>
</dbReference>
<keyword evidence="6" id="KW-1185">Reference proteome</keyword>
<protein>
    <submittedName>
        <fullName evidence="5">IucA/IucC family siderophore biosynthesis protein</fullName>
    </submittedName>
</protein>
<dbReference type="InterPro" id="IPR037455">
    <property type="entry name" value="LucA/IucC-like"/>
</dbReference>
<dbReference type="EMBL" id="BAABBE010000024">
    <property type="protein sequence ID" value="GAA3670568.1"/>
    <property type="molecule type" value="Genomic_DNA"/>
</dbReference>
<evidence type="ECO:0000256" key="1">
    <source>
        <dbReference type="ARBA" id="ARBA00004924"/>
    </source>
</evidence>
<comment type="similarity">
    <text evidence="2">Belongs to the IucA/IucC family.</text>
</comment>
<feature type="domain" description="Aerobactin siderophore biosynthesis IucA/IucC-like C-terminal" evidence="4">
    <location>
        <begin position="330"/>
        <end position="434"/>
    </location>
</feature>
<reference evidence="6" key="1">
    <citation type="journal article" date="2019" name="Int. J. Syst. Evol. Microbiol.">
        <title>The Global Catalogue of Microorganisms (GCM) 10K type strain sequencing project: providing services to taxonomists for standard genome sequencing and annotation.</title>
        <authorList>
            <consortium name="The Broad Institute Genomics Platform"/>
            <consortium name="The Broad Institute Genome Sequencing Center for Infectious Disease"/>
            <person name="Wu L."/>
            <person name="Ma J."/>
        </authorList>
    </citation>
    <scope>NUCLEOTIDE SEQUENCE [LARGE SCALE GENOMIC DNA]</scope>
    <source>
        <strain evidence="6">JCM 17494</strain>
    </source>
</reference>
<gene>
    <name evidence="5" type="ORF">GCM10022267_66720</name>
</gene>
<comment type="caution">
    <text evidence="5">The sequence shown here is derived from an EMBL/GenBank/DDBJ whole genome shotgun (WGS) entry which is preliminary data.</text>
</comment>
<dbReference type="Gene3D" id="6.10.250.3370">
    <property type="match status" value="1"/>
</dbReference>
<evidence type="ECO:0000256" key="2">
    <source>
        <dbReference type="ARBA" id="ARBA00007832"/>
    </source>
</evidence>
<dbReference type="PANTHER" id="PTHR34384">
    <property type="entry name" value="L-2,3-DIAMINOPROPANOATE--CITRATE LIGASE"/>
    <property type="match status" value="1"/>
</dbReference>
<name>A0ABP7BV16_9PSEU</name>
<feature type="domain" description="Aerobactin siderophore biosynthesis IucA/IucC N-terminal" evidence="3">
    <location>
        <begin position="128"/>
        <end position="311"/>
    </location>
</feature>
<evidence type="ECO:0000259" key="3">
    <source>
        <dbReference type="Pfam" id="PF04183"/>
    </source>
</evidence>
<dbReference type="InterPro" id="IPR007310">
    <property type="entry name" value="Aerobactin_biosyn_IucA/IucC_N"/>
</dbReference>
<proteinExistence type="inferred from homology"/>
<evidence type="ECO:0000259" key="4">
    <source>
        <dbReference type="Pfam" id="PF06276"/>
    </source>
</evidence>
<evidence type="ECO:0000313" key="5">
    <source>
        <dbReference type="EMBL" id="GAA3670568.1"/>
    </source>
</evidence>
<organism evidence="5 6">
    <name type="scientific">Lentzea roselyniae</name>
    <dbReference type="NCBI Taxonomy" id="531940"/>
    <lineage>
        <taxon>Bacteria</taxon>
        <taxon>Bacillati</taxon>
        <taxon>Actinomycetota</taxon>
        <taxon>Actinomycetes</taxon>
        <taxon>Pseudonocardiales</taxon>
        <taxon>Pseudonocardiaceae</taxon>
        <taxon>Lentzea</taxon>
    </lineage>
</organism>
<dbReference type="Proteomes" id="UP001500711">
    <property type="component" value="Unassembled WGS sequence"/>
</dbReference>
<accession>A0ABP7BV16</accession>
<dbReference type="Pfam" id="PF04183">
    <property type="entry name" value="IucA_IucC"/>
    <property type="match status" value="1"/>
</dbReference>
<dbReference type="Pfam" id="PF06276">
    <property type="entry name" value="FhuF"/>
    <property type="match status" value="1"/>
</dbReference>
<dbReference type="InterPro" id="IPR022770">
    <property type="entry name" value="IucA/IucC-like_C"/>
</dbReference>
<sequence length="474" mass="50985">MPSGSEVASTGVRFPGAMCQDLIILTETPIEAEFAAALDGERAERFLAALPGARAAVLARLRRALAIEPLPQVGAAEAEYAHPVGLLIALRWPGSANLIAEVAHSVAGLALSRTTSPLTTPFLDRTLEEHEQSVVDGHPLHPCCRNRTGFTAHDHLAYGPEHRPTVALRLLPAQDHVVYGDWPSELRDGKAILLPVHPWQAGRLNLPSAGTLDASPLMALRTLSTGGWHVKTTLSAQITSAVRDISGSSITTATTVSDFLAQVVEGIELQHNRASAAVVTNGEPNRELGVILRDKPVPHEHETLLPLAALTTRPADGGPPPIRALGDPVEWLGEFAELTVPPLMTLLARGVALEAHEQNLLVGLVNGRPRRVIYRDLADIRVSPREDLPERLHANRETLRTKAFATFFSTALTGLVTALDAPAGELWRTVAKAVPDTPDRPALLHDPLPAKPLTLMRLDPKTTAWAYLPNPFSP</sequence>
<dbReference type="Gene3D" id="1.10.510.40">
    <property type="match status" value="1"/>
</dbReference>
<evidence type="ECO:0000313" key="6">
    <source>
        <dbReference type="Proteomes" id="UP001500711"/>
    </source>
</evidence>